<keyword evidence="2" id="KW-0067">ATP-binding</keyword>
<evidence type="ECO:0000259" key="4">
    <source>
        <dbReference type="PROSITE" id="PS50011"/>
    </source>
</evidence>
<evidence type="ECO:0000256" key="1">
    <source>
        <dbReference type="ARBA" id="ARBA00022741"/>
    </source>
</evidence>
<keyword evidence="3" id="KW-1133">Transmembrane helix</keyword>
<evidence type="ECO:0000313" key="5">
    <source>
        <dbReference type="EMBL" id="VDN15650.1"/>
    </source>
</evidence>
<dbReference type="InterPro" id="IPR000719">
    <property type="entry name" value="Prot_kinase_dom"/>
</dbReference>
<dbReference type="GO" id="GO:0035556">
    <property type="term" value="P:intracellular signal transduction"/>
    <property type="evidence" value="ECO:0007669"/>
    <property type="project" value="TreeGrafter"/>
</dbReference>
<accession>A0A3P7LR06</accession>
<dbReference type="PANTHER" id="PTHR24346:SF30">
    <property type="entry name" value="MATERNAL EMBRYONIC LEUCINE ZIPPER KINASE"/>
    <property type="match status" value="1"/>
</dbReference>
<keyword evidence="3" id="KW-0472">Membrane</keyword>
<dbReference type="SMART" id="SM00220">
    <property type="entry name" value="S_TKc"/>
    <property type="match status" value="1"/>
</dbReference>
<organism evidence="5 6">
    <name type="scientific">Dibothriocephalus latus</name>
    <name type="common">Fish tapeworm</name>
    <name type="synonym">Diphyllobothrium latum</name>
    <dbReference type="NCBI Taxonomy" id="60516"/>
    <lineage>
        <taxon>Eukaryota</taxon>
        <taxon>Metazoa</taxon>
        <taxon>Spiralia</taxon>
        <taxon>Lophotrochozoa</taxon>
        <taxon>Platyhelminthes</taxon>
        <taxon>Cestoda</taxon>
        <taxon>Eucestoda</taxon>
        <taxon>Diphyllobothriidea</taxon>
        <taxon>Diphyllobothriidae</taxon>
        <taxon>Dibothriocephalus</taxon>
    </lineage>
</organism>
<dbReference type="OrthoDB" id="193931at2759"/>
<dbReference type="GO" id="GO:0005524">
    <property type="term" value="F:ATP binding"/>
    <property type="evidence" value="ECO:0007669"/>
    <property type="project" value="UniProtKB-KW"/>
</dbReference>
<dbReference type="AlphaFoldDB" id="A0A3P7LR06"/>
<feature type="domain" description="Protein kinase" evidence="4">
    <location>
        <begin position="1"/>
        <end position="209"/>
    </location>
</feature>
<keyword evidence="1" id="KW-0547">Nucleotide-binding</keyword>
<name>A0A3P7LR06_DIBLA</name>
<keyword evidence="3" id="KW-0812">Transmembrane</keyword>
<dbReference type="PROSITE" id="PS50011">
    <property type="entry name" value="PROTEIN_KINASE_DOM"/>
    <property type="match status" value="1"/>
</dbReference>
<dbReference type="EMBL" id="UYRU01063172">
    <property type="protein sequence ID" value="VDN15650.1"/>
    <property type="molecule type" value="Genomic_DNA"/>
</dbReference>
<dbReference type="Pfam" id="PF00069">
    <property type="entry name" value="Pkinase"/>
    <property type="match status" value="1"/>
</dbReference>
<dbReference type="Gene3D" id="1.10.510.10">
    <property type="entry name" value="Transferase(Phosphotransferase) domain 1"/>
    <property type="match status" value="1"/>
</dbReference>
<dbReference type="Proteomes" id="UP000281553">
    <property type="component" value="Unassembled WGS sequence"/>
</dbReference>
<dbReference type="PANTHER" id="PTHR24346">
    <property type="entry name" value="MAP/MICROTUBULE AFFINITY-REGULATING KINASE"/>
    <property type="match status" value="1"/>
</dbReference>
<reference evidence="5 6" key="1">
    <citation type="submission" date="2018-11" db="EMBL/GenBank/DDBJ databases">
        <authorList>
            <consortium name="Pathogen Informatics"/>
        </authorList>
    </citation>
    <scope>NUCLEOTIDE SEQUENCE [LARGE SCALE GENOMIC DNA]</scope>
</reference>
<dbReference type="InterPro" id="IPR011009">
    <property type="entry name" value="Kinase-like_dom_sf"/>
</dbReference>
<feature type="transmembrane region" description="Helical" evidence="3">
    <location>
        <begin position="129"/>
        <end position="151"/>
    </location>
</feature>
<dbReference type="GO" id="GO:0004674">
    <property type="term" value="F:protein serine/threonine kinase activity"/>
    <property type="evidence" value="ECO:0007669"/>
    <property type="project" value="TreeGrafter"/>
</dbReference>
<dbReference type="GO" id="GO:0005737">
    <property type="term" value="C:cytoplasm"/>
    <property type="evidence" value="ECO:0007669"/>
    <property type="project" value="TreeGrafter"/>
</dbReference>
<dbReference type="SUPFAM" id="SSF56112">
    <property type="entry name" value="Protein kinase-like (PK-like)"/>
    <property type="match status" value="1"/>
</dbReference>
<proteinExistence type="predicted"/>
<sequence>MVERRLNKSLPYCHLDIQSLVTEYVGGFSVERTLKLFPRKRLPEVIARTYFRQLISAVITLYDHDILIREIKIESLQLTPDMRHIKIVDFSSAVLLPPPSDLSNKELTPEYSAPELLEGCENFRAEICVWNLGIILYYLIVGTLPFQSPYFDHNRRKRIMRFTARGLTYKHAQAMQHLTQTCKVFLRQTIEPKAILRIPLWEVPQNEWVTHQGKLVFQPFRPCGMHIKSEFETACVSL</sequence>
<evidence type="ECO:0000256" key="2">
    <source>
        <dbReference type="ARBA" id="ARBA00022840"/>
    </source>
</evidence>
<keyword evidence="6" id="KW-1185">Reference proteome</keyword>
<protein>
    <recommendedName>
        <fullName evidence="4">Protein kinase domain-containing protein</fullName>
    </recommendedName>
</protein>
<evidence type="ECO:0000256" key="3">
    <source>
        <dbReference type="SAM" id="Phobius"/>
    </source>
</evidence>
<evidence type="ECO:0000313" key="6">
    <source>
        <dbReference type="Proteomes" id="UP000281553"/>
    </source>
</evidence>
<gene>
    <name evidence="5" type="ORF">DILT_LOCUS11481</name>
</gene>